<name>A0A0N1I8M2_LEPSE</name>
<sequence length="236" mass="25799">MWTPRFQRKEEGYRGRWAHGTFHHPNYKVNYNKMAANGAGSMSAEAFAEEVGYASTSAAAVAAVQRAVEAPAVFFYGALLSALHAYTLRPHAPKLGESLENWIGVVELLTFKTLRDVDASAAGVKAIVVQHPVITEKLRLLTLLTLCSQQNMTTGGICMSYETIGPAVGRKGSVEVQKVVLAAVQHKLCVARLNEQTATVRISAYESRAVDASEVAALKERVVGWIRYAKQHLRES</sequence>
<dbReference type="AlphaFoldDB" id="A0A0N1I8M2"/>
<proteinExistence type="predicted"/>
<dbReference type="EMBL" id="LJSK01000027">
    <property type="protein sequence ID" value="KPI89260.1"/>
    <property type="molecule type" value="Genomic_DNA"/>
</dbReference>
<gene>
    <name evidence="2" type="ORF">ABL78_1593</name>
</gene>
<dbReference type="OMA" id="CYGMVDE"/>
<dbReference type="PANTHER" id="PTHR15350:SF5">
    <property type="entry name" value="COP9 SIGNALOSOME COMPLEX SUBUNIT 7"/>
    <property type="match status" value="1"/>
</dbReference>
<evidence type="ECO:0000313" key="2">
    <source>
        <dbReference type="EMBL" id="KPI89260.1"/>
    </source>
</evidence>
<protein>
    <submittedName>
        <fullName evidence="2">Uncharacterized protein</fullName>
    </submittedName>
</protein>
<evidence type="ECO:0000313" key="3">
    <source>
        <dbReference type="Proteomes" id="UP000038009"/>
    </source>
</evidence>
<dbReference type="InterPro" id="IPR045237">
    <property type="entry name" value="COPS7/eIF3m"/>
</dbReference>
<dbReference type="VEuPathDB" id="TriTrypDB:Lsey_0027_0110"/>
<dbReference type="GO" id="GO:0008180">
    <property type="term" value="C:COP9 signalosome"/>
    <property type="evidence" value="ECO:0007669"/>
    <property type="project" value="UniProtKB-KW"/>
</dbReference>
<dbReference type="Proteomes" id="UP000038009">
    <property type="component" value="Unassembled WGS sequence"/>
</dbReference>
<comment type="caution">
    <text evidence="2">The sequence shown here is derived from an EMBL/GenBank/DDBJ whole genome shotgun (WGS) entry which is preliminary data.</text>
</comment>
<dbReference type="OrthoDB" id="10265275at2759"/>
<reference evidence="2 3" key="1">
    <citation type="journal article" date="2015" name="PLoS Pathog.">
        <title>Leptomonas seymouri: Adaptations to the Dixenous Life Cycle Analyzed by Genome Sequencing, Transcriptome Profiling and Co-infection with Leishmania donovani.</title>
        <authorList>
            <person name="Kraeva N."/>
            <person name="Butenko A."/>
            <person name="Hlavacova J."/>
            <person name="Kostygov A."/>
            <person name="Myskova J."/>
            <person name="Grybchuk D."/>
            <person name="Lestinova T."/>
            <person name="Votypka J."/>
            <person name="Volf P."/>
            <person name="Opperdoes F."/>
            <person name="Flegontov P."/>
            <person name="Lukes J."/>
            <person name="Yurchenko V."/>
        </authorList>
    </citation>
    <scope>NUCLEOTIDE SEQUENCE [LARGE SCALE GENOMIC DNA]</scope>
    <source>
        <strain evidence="2 3">ATCC 30220</strain>
    </source>
</reference>
<evidence type="ECO:0000256" key="1">
    <source>
        <dbReference type="ARBA" id="ARBA00022790"/>
    </source>
</evidence>
<keyword evidence="3" id="KW-1185">Reference proteome</keyword>
<accession>A0A0N1I8M2</accession>
<keyword evidence="1" id="KW-0736">Signalosome</keyword>
<dbReference type="PANTHER" id="PTHR15350">
    <property type="entry name" value="COP9 SIGNALOSOME COMPLEX SUBUNIT 7/DENDRITIC CELL PROTEIN GA17"/>
    <property type="match status" value="1"/>
</dbReference>
<organism evidence="2 3">
    <name type="scientific">Leptomonas seymouri</name>
    <dbReference type="NCBI Taxonomy" id="5684"/>
    <lineage>
        <taxon>Eukaryota</taxon>
        <taxon>Discoba</taxon>
        <taxon>Euglenozoa</taxon>
        <taxon>Kinetoplastea</taxon>
        <taxon>Metakinetoplastina</taxon>
        <taxon>Trypanosomatida</taxon>
        <taxon>Trypanosomatidae</taxon>
        <taxon>Leishmaniinae</taxon>
        <taxon>Leptomonas</taxon>
    </lineage>
</organism>